<protein>
    <recommendedName>
        <fullName evidence="4">D-alanyl-D-alanine carboxypeptidase</fullName>
    </recommendedName>
</protein>
<organism evidence="2 3">
    <name type="scientific">Lactiplantibacillus daowaiensis</name>
    <dbReference type="NCBI Taxonomy" id="2559918"/>
    <lineage>
        <taxon>Bacteria</taxon>
        <taxon>Bacillati</taxon>
        <taxon>Bacillota</taxon>
        <taxon>Bacilli</taxon>
        <taxon>Lactobacillales</taxon>
        <taxon>Lactobacillaceae</taxon>
        <taxon>Lactiplantibacillus</taxon>
    </lineage>
</organism>
<feature type="compositionally biased region" description="Polar residues" evidence="1">
    <location>
        <begin position="215"/>
        <end position="228"/>
    </location>
</feature>
<accession>A0ABW1S1Q4</accession>
<name>A0ABW1S1Q4_9LACO</name>
<dbReference type="EMBL" id="JBHSSC010000040">
    <property type="protein sequence ID" value="MFC6181647.1"/>
    <property type="molecule type" value="Genomic_DNA"/>
</dbReference>
<keyword evidence="3" id="KW-1185">Reference proteome</keyword>
<reference evidence="3" key="1">
    <citation type="journal article" date="2019" name="Int. J. Syst. Evol. Microbiol.">
        <title>The Global Catalogue of Microorganisms (GCM) 10K type strain sequencing project: providing services to taxonomists for standard genome sequencing and annotation.</title>
        <authorList>
            <consortium name="The Broad Institute Genomics Platform"/>
            <consortium name="The Broad Institute Genome Sequencing Center for Infectious Disease"/>
            <person name="Wu L."/>
            <person name="Ma J."/>
        </authorList>
    </citation>
    <scope>NUCLEOTIDE SEQUENCE [LARGE SCALE GENOMIC DNA]</scope>
    <source>
        <strain evidence="3">CCM 8933</strain>
    </source>
</reference>
<dbReference type="Proteomes" id="UP001596282">
    <property type="component" value="Unassembled WGS sequence"/>
</dbReference>
<proteinExistence type="predicted"/>
<evidence type="ECO:0000256" key="1">
    <source>
        <dbReference type="SAM" id="MobiDB-lite"/>
    </source>
</evidence>
<feature type="region of interest" description="Disordered" evidence="1">
    <location>
        <begin position="209"/>
        <end position="228"/>
    </location>
</feature>
<sequence length="421" mass="47779">MKLGRSILVIAVVFGVSGSSELSAIQAKTGYHRTKTAKIKHKAFYSKSRKGVTYHANGSLTNFRFKKNHALKNFRDATWIATNKTFIKVHGKNRLYYYVHSSKNKAQGWVWSGYLKAGRHNQMEKVQIDKIPQRFTMLKPGNVYQLGDNLSAIHFRDGVALNDKLTYRRTKSGIVYKHGKKSHYYFVISSDNKVKGWVWHGYLKDDQASEKETKPVTSVNNQNQASTGGTIGMATGNSAGPLANSKPSQPVKPHVPTWATDDGKRGRMMINYKYFDAYVKSGNLYSVPVSIRFTSRTGAPDDYQGRYTVTDLISSHVSDPYHIYNQVYGNINGKRVVVDNLTSAIPLNGDVLSYDEDGLVSVERPEPHTKYKVDVAGEYVKWAPTWYQYHVESSDYSVWRYNLQTNQWDEVSTHQIDTIMD</sequence>
<evidence type="ECO:0008006" key="4">
    <source>
        <dbReference type="Google" id="ProtNLM"/>
    </source>
</evidence>
<gene>
    <name evidence="2" type="ORF">ACFP5Y_10475</name>
</gene>
<dbReference type="RefSeq" id="WP_137628586.1">
    <property type="nucleotide sequence ID" value="NZ_BJDJ01000010.1"/>
</dbReference>
<evidence type="ECO:0000313" key="2">
    <source>
        <dbReference type="EMBL" id="MFC6181647.1"/>
    </source>
</evidence>
<comment type="caution">
    <text evidence="2">The sequence shown here is derived from an EMBL/GenBank/DDBJ whole genome shotgun (WGS) entry which is preliminary data.</text>
</comment>
<evidence type="ECO:0000313" key="3">
    <source>
        <dbReference type="Proteomes" id="UP001596282"/>
    </source>
</evidence>